<organism evidence="5 6">
    <name type="scientific">Cannabis sativa</name>
    <name type="common">Hemp</name>
    <name type="synonym">Marijuana</name>
    <dbReference type="NCBI Taxonomy" id="3483"/>
    <lineage>
        <taxon>Eukaryota</taxon>
        <taxon>Viridiplantae</taxon>
        <taxon>Streptophyta</taxon>
        <taxon>Embryophyta</taxon>
        <taxon>Tracheophyta</taxon>
        <taxon>Spermatophyta</taxon>
        <taxon>Magnoliopsida</taxon>
        <taxon>eudicotyledons</taxon>
        <taxon>Gunneridae</taxon>
        <taxon>Pentapetalae</taxon>
        <taxon>rosids</taxon>
        <taxon>fabids</taxon>
        <taxon>Rosales</taxon>
        <taxon>Cannabaceae</taxon>
        <taxon>Cannabis</taxon>
    </lineage>
</organism>
<comment type="caution">
    <text evidence="5">The sequence shown here is derived from an EMBL/GenBank/DDBJ whole genome shotgun (WGS) entry which is preliminary data.</text>
</comment>
<name>A0A7J6EBE1_CANSA</name>
<sequence>MNQPSSAKPNPIPNQNPTPLIKNNNNHARLATAECGNCGSPNRWVLHHVRIRGIHRRLCTTCVLRLHPSLFCPGCFQFYDSNNVPPPSKRLTCSKCSSFTHTHCAQTPPPSRPPPTSSSASVMASSSGSASSYLCPACASPNFNFFDVDSEPNRAIDKKLALVLLCAAKISAASMTKAVIVARAEAERRVREAALARKRAKEALDNLATLFSSRGEKAMRKDVVGDGSAVVSGSRKNPLAQNSQVGKAFNGFTPPPPRQNPANLGSSQPIEKKDNRERKSVVDHHLHRPTTLQSNGNVHDKDKSVAMDADKEKVKLEPKIQ</sequence>
<keyword evidence="1" id="KW-0479">Metal-binding</keyword>
<evidence type="ECO:0000256" key="2">
    <source>
        <dbReference type="ARBA" id="ARBA00022771"/>
    </source>
</evidence>
<feature type="region of interest" description="Disordered" evidence="4">
    <location>
        <begin position="104"/>
        <end position="123"/>
    </location>
</feature>
<feature type="region of interest" description="Disordered" evidence="4">
    <location>
        <begin position="227"/>
        <end position="321"/>
    </location>
</feature>
<evidence type="ECO:0000256" key="4">
    <source>
        <dbReference type="SAM" id="MobiDB-lite"/>
    </source>
</evidence>
<dbReference type="GO" id="GO:0008270">
    <property type="term" value="F:zinc ion binding"/>
    <property type="evidence" value="ECO:0007669"/>
    <property type="project" value="UniProtKB-KW"/>
</dbReference>
<evidence type="ECO:0000256" key="1">
    <source>
        <dbReference type="ARBA" id="ARBA00022723"/>
    </source>
</evidence>
<protein>
    <submittedName>
        <fullName evidence="5">Uncharacterized protein</fullName>
    </submittedName>
</protein>
<dbReference type="AlphaFoldDB" id="A0A7J6EBE1"/>
<evidence type="ECO:0000313" key="6">
    <source>
        <dbReference type="Proteomes" id="UP000583929"/>
    </source>
</evidence>
<keyword evidence="2" id="KW-0863">Zinc-finger</keyword>
<dbReference type="PROSITE" id="PS01359">
    <property type="entry name" value="ZF_PHD_1"/>
    <property type="match status" value="1"/>
</dbReference>
<dbReference type="Proteomes" id="UP000583929">
    <property type="component" value="Unassembled WGS sequence"/>
</dbReference>
<keyword evidence="6" id="KW-1185">Reference proteome</keyword>
<keyword evidence="3" id="KW-0862">Zinc</keyword>
<feature type="compositionally biased region" description="Basic and acidic residues" evidence="4">
    <location>
        <begin position="298"/>
        <end position="321"/>
    </location>
</feature>
<gene>
    <name evidence="5" type="ORF">G4B88_008474</name>
</gene>
<evidence type="ECO:0000313" key="5">
    <source>
        <dbReference type="EMBL" id="KAF4354999.1"/>
    </source>
</evidence>
<dbReference type="Gene3D" id="3.30.40.10">
    <property type="entry name" value="Zinc/RING finger domain, C3HC4 (zinc finger)"/>
    <property type="match status" value="1"/>
</dbReference>
<accession>A0A7J6EBE1</accession>
<evidence type="ECO:0000256" key="3">
    <source>
        <dbReference type="ARBA" id="ARBA00022833"/>
    </source>
</evidence>
<feature type="compositionally biased region" description="Polar residues" evidence="4">
    <location>
        <begin position="260"/>
        <end position="269"/>
    </location>
</feature>
<feature type="compositionally biased region" description="Pro residues" evidence="4">
    <location>
        <begin position="107"/>
        <end position="116"/>
    </location>
</feature>
<feature type="compositionally biased region" description="Basic and acidic residues" evidence="4">
    <location>
        <begin position="270"/>
        <end position="284"/>
    </location>
</feature>
<feature type="region of interest" description="Disordered" evidence="4">
    <location>
        <begin position="1"/>
        <end position="23"/>
    </location>
</feature>
<dbReference type="PANTHER" id="PTHR34451">
    <property type="entry name" value="PHD FINGER FAMILY PROTEIN"/>
    <property type="match status" value="1"/>
</dbReference>
<dbReference type="EMBL" id="JAATIQ010000463">
    <property type="protein sequence ID" value="KAF4354999.1"/>
    <property type="molecule type" value="Genomic_DNA"/>
</dbReference>
<dbReference type="InterPro" id="IPR019786">
    <property type="entry name" value="Zinc_finger_PHD-type_CS"/>
</dbReference>
<dbReference type="InterPro" id="IPR013083">
    <property type="entry name" value="Znf_RING/FYVE/PHD"/>
</dbReference>
<dbReference type="PANTHER" id="PTHR34451:SF15">
    <property type="entry name" value="PHD-TYPE DOMAIN-CONTAINING PROTEIN"/>
    <property type="match status" value="1"/>
</dbReference>
<proteinExistence type="predicted"/>
<reference evidence="5 6" key="1">
    <citation type="journal article" date="2020" name="bioRxiv">
        <title>Sequence and annotation of 42 cannabis genomes reveals extensive copy number variation in cannabinoid synthesis and pathogen resistance genes.</title>
        <authorList>
            <person name="Mckernan K.J."/>
            <person name="Helbert Y."/>
            <person name="Kane L.T."/>
            <person name="Ebling H."/>
            <person name="Zhang L."/>
            <person name="Liu B."/>
            <person name="Eaton Z."/>
            <person name="Mclaughlin S."/>
            <person name="Kingan S."/>
            <person name="Baybayan P."/>
            <person name="Concepcion G."/>
            <person name="Jordan M."/>
            <person name="Riva A."/>
            <person name="Barbazuk W."/>
            <person name="Harkins T."/>
        </authorList>
    </citation>
    <scope>NUCLEOTIDE SEQUENCE [LARGE SCALE GENOMIC DNA]</scope>
    <source>
        <strain evidence="6">cv. Jamaican Lion 4</strain>
        <tissue evidence="5">Leaf</tissue>
    </source>
</reference>